<evidence type="ECO:0000256" key="4">
    <source>
        <dbReference type="ARBA" id="ARBA00022692"/>
    </source>
</evidence>
<evidence type="ECO:0000256" key="2">
    <source>
        <dbReference type="ARBA" id="ARBA00008163"/>
    </source>
</evidence>
<gene>
    <name evidence="9" type="ORF">BFP71_18880</name>
</gene>
<name>A0A1E5T266_9BACT</name>
<keyword evidence="3" id="KW-1134">Transmembrane beta strand</keyword>
<evidence type="ECO:0000313" key="9">
    <source>
        <dbReference type="EMBL" id="OEK05449.1"/>
    </source>
</evidence>
<dbReference type="InterPro" id="IPR005017">
    <property type="entry name" value="OMPP1/FadL/TodX"/>
</dbReference>
<dbReference type="AlphaFoldDB" id="A0A1E5T266"/>
<evidence type="ECO:0000256" key="6">
    <source>
        <dbReference type="ARBA" id="ARBA00023136"/>
    </source>
</evidence>
<comment type="similarity">
    <text evidence="2">Belongs to the OmpP1/FadL family.</text>
</comment>
<dbReference type="GO" id="GO:0009279">
    <property type="term" value="C:cell outer membrane"/>
    <property type="evidence" value="ECO:0007669"/>
    <property type="project" value="UniProtKB-SubCell"/>
</dbReference>
<keyword evidence="10" id="KW-1185">Reference proteome</keyword>
<sequence>MKNKIKLMVIGMAALCLHFNATAQIQPGSFGYYQDALRFSQSNTIGTARLAGMAGAGSVLGGDLSAASLNPAGLALYNRSQFVFTPSLNFNQYNTSFLGQGSNNEKSRLEISNLGVVINFNKSDFIPGGWRGGSVAVTYNRKNDFNQRLTYGANNNNSSIIDAMLDRADGFFSNELGGIEQVGFDHYLINPLPNAPDFYVSPVEGFPFQEESITRSGHTDEINIAGGANYDDKIYIGAGFGIVSSNYQMSRVYRESFSGTVLESFSIDELFDASGTGFNANVGVIVRPTDFIRIGASITTPTWYNFSEESDAIYNSEYNNFDVSGFEDNGQRVILEDTVLNSLQSQTNVFFSDYDLRTPARFNLGAAFFIGKSGFITADIERVNYANSHVSSSDFSADSDNRTIASIYQATTNIRIGGEFRYKEFRFRGGFASIGDPTNELLDDVDRSRTVVSAGVGVNMGRYFLDFAYTQTKFNDSFTSYTFADGVGPTATTENKLGNARISLGLNF</sequence>
<feature type="chain" id="PRO_5009185867" evidence="8">
    <location>
        <begin position="24"/>
        <end position="508"/>
    </location>
</feature>
<organism evidence="9 10">
    <name type="scientific">Roseivirga misakiensis</name>
    <dbReference type="NCBI Taxonomy" id="1563681"/>
    <lineage>
        <taxon>Bacteria</taxon>
        <taxon>Pseudomonadati</taxon>
        <taxon>Bacteroidota</taxon>
        <taxon>Cytophagia</taxon>
        <taxon>Cytophagales</taxon>
        <taxon>Roseivirgaceae</taxon>
        <taxon>Roseivirga</taxon>
    </lineage>
</organism>
<keyword evidence="5 8" id="KW-0732">Signal</keyword>
<evidence type="ECO:0000313" key="10">
    <source>
        <dbReference type="Proteomes" id="UP000095552"/>
    </source>
</evidence>
<dbReference type="GO" id="GO:0015483">
    <property type="term" value="F:long-chain fatty acid transporting porin activity"/>
    <property type="evidence" value="ECO:0007669"/>
    <property type="project" value="TreeGrafter"/>
</dbReference>
<evidence type="ECO:0000256" key="3">
    <source>
        <dbReference type="ARBA" id="ARBA00022452"/>
    </source>
</evidence>
<evidence type="ECO:0000256" key="8">
    <source>
        <dbReference type="SAM" id="SignalP"/>
    </source>
</evidence>
<comment type="subcellular location">
    <subcellularLocation>
        <location evidence="1">Cell outer membrane</location>
        <topology evidence="1">Multi-pass membrane protein</topology>
    </subcellularLocation>
</comment>
<accession>A0A1E5T266</accession>
<feature type="signal peptide" evidence="8">
    <location>
        <begin position="1"/>
        <end position="23"/>
    </location>
</feature>
<evidence type="ECO:0000256" key="5">
    <source>
        <dbReference type="ARBA" id="ARBA00022729"/>
    </source>
</evidence>
<comment type="caution">
    <text evidence="9">The sequence shown here is derived from an EMBL/GenBank/DDBJ whole genome shotgun (WGS) entry which is preliminary data.</text>
</comment>
<dbReference type="RefSeq" id="WP_069836953.1">
    <property type="nucleotide sequence ID" value="NZ_MDGQ01000005.1"/>
</dbReference>
<dbReference type="Gene3D" id="2.40.160.60">
    <property type="entry name" value="Outer membrane protein transport protein (OMPP1/FadL/TodX)"/>
    <property type="match status" value="1"/>
</dbReference>
<dbReference type="Proteomes" id="UP000095552">
    <property type="component" value="Unassembled WGS sequence"/>
</dbReference>
<dbReference type="PANTHER" id="PTHR35093:SF8">
    <property type="entry name" value="OUTER MEMBRANE PROTEIN NMB0088-RELATED"/>
    <property type="match status" value="1"/>
</dbReference>
<dbReference type="PANTHER" id="PTHR35093">
    <property type="entry name" value="OUTER MEMBRANE PROTEIN NMB0088-RELATED"/>
    <property type="match status" value="1"/>
</dbReference>
<proteinExistence type="inferred from homology"/>
<evidence type="ECO:0000256" key="1">
    <source>
        <dbReference type="ARBA" id="ARBA00004571"/>
    </source>
</evidence>
<dbReference type="EMBL" id="MDGQ01000005">
    <property type="protein sequence ID" value="OEK05449.1"/>
    <property type="molecule type" value="Genomic_DNA"/>
</dbReference>
<evidence type="ECO:0000256" key="7">
    <source>
        <dbReference type="ARBA" id="ARBA00023237"/>
    </source>
</evidence>
<dbReference type="OrthoDB" id="9765571at2"/>
<keyword evidence="7" id="KW-0998">Cell outer membrane</keyword>
<dbReference type="SUPFAM" id="SSF56935">
    <property type="entry name" value="Porins"/>
    <property type="match status" value="1"/>
</dbReference>
<protein>
    <submittedName>
        <fullName evidence="9">Uncharacterized protein</fullName>
    </submittedName>
</protein>
<reference evidence="9 10" key="1">
    <citation type="submission" date="2016-08" db="EMBL/GenBank/DDBJ databases">
        <title>Draft genome of Fabibacter sp. strain SK-8.</title>
        <authorList>
            <person name="Wong S.-K."/>
            <person name="Hamasaki K."/>
            <person name="Yoshizawa S."/>
        </authorList>
    </citation>
    <scope>NUCLEOTIDE SEQUENCE [LARGE SCALE GENOMIC DNA]</scope>
    <source>
        <strain evidence="9 10">SK-8</strain>
    </source>
</reference>
<dbReference type="STRING" id="1563681.BFP71_18880"/>
<keyword evidence="4" id="KW-0812">Transmembrane</keyword>
<keyword evidence="6" id="KW-0472">Membrane</keyword>